<feature type="transmembrane region" description="Helical" evidence="1">
    <location>
        <begin position="6"/>
        <end position="24"/>
    </location>
</feature>
<evidence type="ECO:0000313" key="2">
    <source>
        <dbReference type="EMBL" id="VDI30859.1"/>
    </source>
</evidence>
<dbReference type="Proteomes" id="UP000596742">
    <property type="component" value="Unassembled WGS sequence"/>
</dbReference>
<dbReference type="EMBL" id="UYJE01004726">
    <property type="protein sequence ID" value="VDI30859.1"/>
    <property type="molecule type" value="Genomic_DNA"/>
</dbReference>
<dbReference type="OrthoDB" id="9998510at2759"/>
<comment type="caution">
    <text evidence="2">The sequence shown here is derived from an EMBL/GenBank/DDBJ whole genome shotgun (WGS) entry which is preliminary data.</text>
</comment>
<keyword evidence="1" id="KW-0472">Membrane</keyword>
<sequence length="158" mass="17775">MKDMSYILLCINAILVALMAMYVYENERRMRELSTGYGMSYRYFDEMAQTYCSSQLQASAFVFAIRRDCGGIAPTCNDICKDAKDDMLNAIGQQRKDVACFNAINIRKDHAKLQLNPNHSQPDAGKISMITYGYGVGGCTWQPNHCGPNYCCCKAFNN</sequence>
<keyword evidence="3" id="KW-1185">Reference proteome</keyword>
<accession>A0A8B6E9W5</accession>
<evidence type="ECO:0000313" key="3">
    <source>
        <dbReference type="Proteomes" id="UP000596742"/>
    </source>
</evidence>
<protein>
    <submittedName>
        <fullName evidence="2">Uncharacterized protein</fullName>
    </submittedName>
</protein>
<keyword evidence="1" id="KW-0812">Transmembrane</keyword>
<reference evidence="2" key="1">
    <citation type="submission" date="2018-11" db="EMBL/GenBank/DDBJ databases">
        <authorList>
            <person name="Alioto T."/>
            <person name="Alioto T."/>
        </authorList>
    </citation>
    <scope>NUCLEOTIDE SEQUENCE</scope>
</reference>
<name>A0A8B6E9W5_MYTGA</name>
<dbReference type="AlphaFoldDB" id="A0A8B6E9W5"/>
<proteinExistence type="predicted"/>
<gene>
    <name evidence="2" type="ORF">MGAL_10B006241</name>
</gene>
<organism evidence="2 3">
    <name type="scientific">Mytilus galloprovincialis</name>
    <name type="common">Mediterranean mussel</name>
    <dbReference type="NCBI Taxonomy" id="29158"/>
    <lineage>
        <taxon>Eukaryota</taxon>
        <taxon>Metazoa</taxon>
        <taxon>Spiralia</taxon>
        <taxon>Lophotrochozoa</taxon>
        <taxon>Mollusca</taxon>
        <taxon>Bivalvia</taxon>
        <taxon>Autobranchia</taxon>
        <taxon>Pteriomorphia</taxon>
        <taxon>Mytilida</taxon>
        <taxon>Mytiloidea</taxon>
        <taxon>Mytilidae</taxon>
        <taxon>Mytilinae</taxon>
        <taxon>Mytilus</taxon>
    </lineage>
</organism>
<evidence type="ECO:0000256" key="1">
    <source>
        <dbReference type="SAM" id="Phobius"/>
    </source>
</evidence>
<keyword evidence="1" id="KW-1133">Transmembrane helix</keyword>